<dbReference type="GO" id="GO:0140359">
    <property type="term" value="F:ABC-type transporter activity"/>
    <property type="evidence" value="ECO:0007669"/>
    <property type="project" value="InterPro"/>
</dbReference>
<feature type="compositionally biased region" description="Low complexity" evidence="9">
    <location>
        <begin position="647"/>
        <end position="665"/>
    </location>
</feature>
<feature type="region of interest" description="Disordered" evidence="9">
    <location>
        <begin position="561"/>
        <end position="702"/>
    </location>
</feature>
<dbReference type="GO" id="GO:0030253">
    <property type="term" value="P:protein secretion by the type I secretion system"/>
    <property type="evidence" value="ECO:0007669"/>
    <property type="project" value="InterPro"/>
</dbReference>
<dbReference type="InterPro" id="IPR003439">
    <property type="entry name" value="ABC_transporter-like_ATP-bd"/>
</dbReference>
<reference evidence="13 14" key="1">
    <citation type="submission" date="2019-02" db="EMBL/GenBank/DDBJ databases">
        <title>Draft Genome Sequences of Six Type Strains of the Genus Massilia.</title>
        <authorList>
            <person name="Miess H."/>
            <person name="Frediansyhah A."/>
            <person name="Gross H."/>
        </authorList>
    </citation>
    <scope>NUCLEOTIDE SEQUENCE [LARGE SCALE GENOMIC DNA]</scope>
    <source>
        <strain evidence="13 14">DSM 17473</strain>
    </source>
</reference>
<keyword evidence="3" id="KW-1003">Cell membrane</keyword>
<evidence type="ECO:0000256" key="4">
    <source>
        <dbReference type="ARBA" id="ARBA00022692"/>
    </source>
</evidence>
<evidence type="ECO:0000313" key="14">
    <source>
        <dbReference type="Proteomes" id="UP000290637"/>
    </source>
</evidence>
<dbReference type="CDD" id="cd03246">
    <property type="entry name" value="ABCC_Protease_Secretion"/>
    <property type="match status" value="1"/>
</dbReference>
<dbReference type="PANTHER" id="PTHR24221:SF248">
    <property type="entry name" value="ABC TRANSPORTER TRANSMEMBRANE REGION"/>
    <property type="match status" value="1"/>
</dbReference>
<organism evidence="13 14">
    <name type="scientific">Pseudoduganella lutea</name>
    <dbReference type="NCBI Taxonomy" id="321985"/>
    <lineage>
        <taxon>Bacteria</taxon>
        <taxon>Pseudomonadati</taxon>
        <taxon>Pseudomonadota</taxon>
        <taxon>Betaproteobacteria</taxon>
        <taxon>Burkholderiales</taxon>
        <taxon>Oxalobacteraceae</taxon>
        <taxon>Telluria group</taxon>
        <taxon>Pseudoduganella</taxon>
    </lineage>
</organism>
<feature type="transmembrane region" description="Helical" evidence="10">
    <location>
        <begin position="255"/>
        <end position="281"/>
    </location>
</feature>
<dbReference type="OrthoDB" id="8554730at2"/>
<dbReference type="CDD" id="cd18586">
    <property type="entry name" value="ABC_6TM_PrtD_like"/>
    <property type="match status" value="1"/>
</dbReference>
<dbReference type="GO" id="GO:0005886">
    <property type="term" value="C:plasma membrane"/>
    <property type="evidence" value="ECO:0007669"/>
    <property type="project" value="UniProtKB-SubCell"/>
</dbReference>
<evidence type="ECO:0000256" key="6">
    <source>
        <dbReference type="ARBA" id="ARBA00022840"/>
    </source>
</evidence>
<feature type="compositionally biased region" description="Pro residues" evidence="9">
    <location>
        <begin position="681"/>
        <end position="692"/>
    </location>
</feature>
<gene>
    <name evidence="13" type="ORF">EWM63_17810</name>
</gene>
<dbReference type="RefSeq" id="WP_130187733.1">
    <property type="nucleotide sequence ID" value="NZ_CP035913.1"/>
</dbReference>
<evidence type="ECO:0000259" key="11">
    <source>
        <dbReference type="PROSITE" id="PS50893"/>
    </source>
</evidence>
<feature type="compositionally biased region" description="Low complexity" evidence="9">
    <location>
        <begin position="561"/>
        <end position="626"/>
    </location>
</feature>
<dbReference type="InterPro" id="IPR039421">
    <property type="entry name" value="Type_1_exporter"/>
</dbReference>
<proteinExistence type="predicted"/>
<dbReference type="Gene3D" id="3.40.50.300">
    <property type="entry name" value="P-loop containing nucleotide triphosphate hydrolases"/>
    <property type="match status" value="1"/>
</dbReference>
<dbReference type="EMBL" id="CP035913">
    <property type="protein sequence ID" value="QBE64616.1"/>
    <property type="molecule type" value="Genomic_DNA"/>
</dbReference>
<dbReference type="GO" id="GO:0030256">
    <property type="term" value="C:type I protein secretion system complex"/>
    <property type="evidence" value="ECO:0007669"/>
    <property type="project" value="InterPro"/>
</dbReference>
<keyword evidence="14" id="KW-1185">Reference proteome</keyword>
<name>A0A4P6KZQ1_9BURK</name>
<dbReference type="SUPFAM" id="SSF52540">
    <property type="entry name" value="P-loop containing nucleoside triphosphate hydrolases"/>
    <property type="match status" value="1"/>
</dbReference>
<sequence>MKNLLTVRNEIEQALLGFKKTFYTVGAFSAITNLLMLVPSLYMLQVYDRVLQSRNEYTLLMLTVLMLGAYMLMSALELMRSFVLIRVGARFDMHLNKRVYTAAFEQNLKRAGASAGQSLSDLTNLRQFLTGNALFAFFDAPWFPIYLIVIFLFHWQLGVFALVGTAILVTLAIVNEKVTRKPLAEANAMAITSTTLATNNLRNAEVIESMGMLPNLMGRWYKSHGLFLHLQADASEKAGKIAAITKFVQVSLQSLILGFGALLVLENLMTPGMMIAASILVGRAMQPVQQLIGVWKTWSSTRSAYERLTELLQANPKRESGMQLPKPTGQLSVEGVTAAPPGTNVPVIRNLSFGINPGDVLGIVGPSGCGKSTLARLLVGVWPAAMGKVRLDGADIYHWNKAELGPHLGYLPQDIELFSGTIAENIARFGEVDAEKVVEAAKRAGVHDMILHMPDGYDRKLGDGGAGLSGGQKQRLGLARAMYGDPALLVLDEPNSNLDDAGEAALVRAVTDLRQRGKTIVLITHRTSAIGATTKLLVLQEGGTAMFGPTRDVLNSLQEQQAKRLQAQQGQPGQQAAQQQAAAQQGAQQKPAAQRRAATQQKPAAPQAVPAAGPQAAQATGPQAVPVTATPNMASPVTPQPAPAAEQPVSATQQPAAATPAQPSAEPRAETQVAQAAPQGAPQPAPAQPASPAPAAATTEQK</sequence>
<keyword evidence="2" id="KW-0813">Transport</keyword>
<evidence type="ECO:0000259" key="12">
    <source>
        <dbReference type="PROSITE" id="PS50929"/>
    </source>
</evidence>
<dbReference type="Proteomes" id="UP000290637">
    <property type="component" value="Chromosome"/>
</dbReference>
<dbReference type="InterPro" id="IPR017871">
    <property type="entry name" value="ABC_transporter-like_CS"/>
</dbReference>
<dbReference type="FunFam" id="3.40.50.300:FF:001444">
    <property type="entry name" value="ABC transporter ATP-binding protein"/>
    <property type="match status" value="1"/>
</dbReference>
<keyword evidence="4 10" id="KW-0812">Transmembrane</keyword>
<evidence type="ECO:0000256" key="9">
    <source>
        <dbReference type="SAM" id="MobiDB-lite"/>
    </source>
</evidence>
<evidence type="ECO:0000256" key="8">
    <source>
        <dbReference type="ARBA" id="ARBA00023136"/>
    </source>
</evidence>
<evidence type="ECO:0000256" key="10">
    <source>
        <dbReference type="SAM" id="Phobius"/>
    </source>
</evidence>
<dbReference type="PANTHER" id="PTHR24221">
    <property type="entry name" value="ATP-BINDING CASSETTE SUB-FAMILY B"/>
    <property type="match status" value="1"/>
</dbReference>
<dbReference type="PROSITE" id="PS50893">
    <property type="entry name" value="ABC_TRANSPORTER_2"/>
    <property type="match status" value="1"/>
</dbReference>
<evidence type="ECO:0000256" key="7">
    <source>
        <dbReference type="ARBA" id="ARBA00022989"/>
    </source>
</evidence>
<evidence type="ECO:0000256" key="1">
    <source>
        <dbReference type="ARBA" id="ARBA00004651"/>
    </source>
</evidence>
<feature type="compositionally biased region" description="Low complexity" evidence="9">
    <location>
        <begin position="693"/>
        <end position="702"/>
    </location>
</feature>
<feature type="domain" description="ABC transmembrane type-1" evidence="12">
    <location>
        <begin position="25"/>
        <end position="300"/>
    </location>
</feature>
<dbReference type="InterPro" id="IPR036640">
    <property type="entry name" value="ABC1_TM_sf"/>
</dbReference>
<dbReference type="PROSITE" id="PS50929">
    <property type="entry name" value="ABC_TM1F"/>
    <property type="match status" value="1"/>
</dbReference>
<comment type="subcellular location">
    <subcellularLocation>
        <location evidence="1">Cell membrane</location>
        <topology evidence="1">Multi-pass membrane protein</topology>
    </subcellularLocation>
</comment>
<dbReference type="InterPro" id="IPR003593">
    <property type="entry name" value="AAA+_ATPase"/>
</dbReference>
<evidence type="ECO:0000256" key="2">
    <source>
        <dbReference type="ARBA" id="ARBA00022448"/>
    </source>
</evidence>
<dbReference type="Gene3D" id="1.20.1560.10">
    <property type="entry name" value="ABC transporter type 1, transmembrane domain"/>
    <property type="match status" value="1"/>
</dbReference>
<keyword evidence="8 10" id="KW-0472">Membrane</keyword>
<dbReference type="Pfam" id="PF00664">
    <property type="entry name" value="ABC_membrane"/>
    <property type="match status" value="1"/>
</dbReference>
<evidence type="ECO:0000313" key="13">
    <source>
        <dbReference type="EMBL" id="QBE64616.1"/>
    </source>
</evidence>
<dbReference type="InterPro" id="IPR027417">
    <property type="entry name" value="P-loop_NTPase"/>
</dbReference>
<dbReference type="InterPro" id="IPR047957">
    <property type="entry name" value="ABC_AprD-like_6TM"/>
</dbReference>
<dbReference type="FunFam" id="1.20.1560.10:FF:000109">
    <property type="entry name" value="Alkaline protease secretion ATP-binding protein aprD"/>
    <property type="match status" value="1"/>
</dbReference>
<dbReference type="GO" id="GO:0034040">
    <property type="term" value="F:ATPase-coupled lipid transmembrane transporter activity"/>
    <property type="evidence" value="ECO:0007669"/>
    <property type="project" value="TreeGrafter"/>
</dbReference>
<feature type="transmembrane region" description="Helical" evidence="10">
    <location>
        <begin position="128"/>
        <end position="149"/>
    </location>
</feature>
<dbReference type="SUPFAM" id="SSF90123">
    <property type="entry name" value="ABC transporter transmembrane region"/>
    <property type="match status" value="1"/>
</dbReference>
<dbReference type="GO" id="GO:0016887">
    <property type="term" value="F:ATP hydrolysis activity"/>
    <property type="evidence" value="ECO:0007669"/>
    <property type="project" value="InterPro"/>
</dbReference>
<dbReference type="InterPro" id="IPR011527">
    <property type="entry name" value="ABC1_TM_dom"/>
</dbReference>
<feature type="transmembrane region" description="Helical" evidence="10">
    <location>
        <begin position="155"/>
        <end position="174"/>
    </location>
</feature>
<dbReference type="GO" id="GO:0005524">
    <property type="term" value="F:ATP binding"/>
    <property type="evidence" value="ECO:0007669"/>
    <property type="project" value="UniProtKB-KW"/>
</dbReference>
<dbReference type="InterPro" id="IPR010128">
    <property type="entry name" value="ATPase_T1SS_PrtD-like"/>
</dbReference>
<dbReference type="SMART" id="SM00382">
    <property type="entry name" value="AAA"/>
    <property type="match status" value="1"/>
</dbReference>
<evidence type="ECO:0000256" key="5">
    <source>
        <dbReference type="ARBA" id="ARBA00022741"/>
    </source>
</evidence>
<dbReference type="NCBIfam" id="TIGR01842">
    <property type="entry name" value="type_I_sec_PrtD"/>
    <property type="match status" value="1"/>
</dbReference>
<keyword evidence="5" id="KW-0547">Nucleotide-binding</keyword>
<feature type="domain" description="ABC transporter" evidence="11">
    <location>
        <begin position="331"/>
        <end position="566"/>
    </location>
</feature>
<dbReference type="Pfam" id="PF00005">
    <property type="entry name" value="ABC_tran"/>
    <property type="match status" value="1"/>
</dbReference>
<accession>A0A4P6KZQ1</accession>
<dbReference type="AlphaFoldDB" id="A0A4P6KZQ1"/>
<dbReference type="PROSITE" id="PS00211">
    <property type="entry name" value="ABC_TRANSPORTER_1"/>
    <property type="match status" value="1"/>
</dbReference>
<keyword evidence="6" id="KW-0067">ATP-binding</keyword>
<keyword evidence="7 10" id="KW-1133">Transmembrane helix</keyword>
<feature type="transmembrane region" description="Helical" evidence="10">
    <location>
        <begin position="57"/>
        <end position="76"/>
    </location>
</feature>
<protein>
    <submittedName>
        <fullName evidence="13">Type I secretion system permease/ATPase</fullName>
    </submittedName>
</protein>
<dbReference type="KEGG" id="plue:EWM63_17810"/>
<feature type="transmembrane region" description="Helical" evidence="10">
    <location>
        <begin position="21"/>
        <end position="45"/>
    </location>
</feature>
<evidence type="ECO:0000256" key="3">
    <source>
        <dbReference type="ARBA" id="ARBA00022475"/>
    </source>
</evidence>